<keyword evidence="8" id="KW-0804">Transcription</keyword>
<dbReference type="PANTHER" id="PTHR10625:SF5">
    <property type="entry name" value="HISTONE DEACETYLASE"/>
    <property type="match status" value="1"/>
</dbReference>
<dbReference type="GO" id="GO:0141221">
    <property type="term" value="F:histone deacetylase activity, hydrolytic mechanism"/>
    <property type="evidence" value="ECO:0007669"/>
    <property type="project" value="UniProtKB-EC"/>
</dbReference>
<evidence type="ECO:0000256" key="5">
    <source>
        <dbReference type="ARBA" id="ARBA00022801"/>
    </source>
</evidence>
<proteinExistence type="inferred from homology"/>
<dbReference type="GO" id="GO:0000118">
    <property type="term" value="C:histone deacetylase complex"/>
    <property type="evidence" value="ECO:0007669"/>
    <property type="project" value="TreeGrafter"/>
</dbReference>
<dbReference type="OrthoDB" id="424012at2759"/>
<feature type="compositionally biased region" description="Pro residues" evidence="11">
    <location>
        <begin position="379"/>
        <end position="397"/>
    </location>
</feature>
<feature type="domain" description="Histone deacetylase" evidence="12">
    <location>
        <begin position="71"/>
        <end position="341"/>
    </location>
</feature>
<dbReference type="eggNOG" id="KOG1343">
    <property type="taxonomic scope" value="Eukaryota"/>
</dbReference>
<evidence type="ECO:0000256" key="1">
    <source>
        <dbReference type="ARBA" id="ARBA00004123"/>
    </source>
</evidence>
<evidence type="ECO:0000256" key="11">
    <source>
        <dbReference type="SAM" id="MobiDB-lite"/>
    </source>
</evidence>
<evidence type="ECO:0000256" key="8">
    <source>
        <dbReference type="ARBA" id="ARBA00023163"/>
    </source>
</evidence>
<evidence type="ECO:0000256" key="10">
    <source>
        <dbReference type="SAM" id="Coils"/>
    </source>
</evidence>
<reference evidence="13 14" key="1">
    <citation type="submission" date="2010-05" db="EMBL/GenBank/DDBJ databases">
        <title>The Genome Sequence of Thecamonas trahens ATCC 50062.</title>
        <authorList>
            <consortium name="The Broad Institute Genome Sequencing Platform"/>
            <person name="Russ C."/>
            <person name="Cuomo C."/>
            <person name="Shea T."/>
            <person name="Young S.K."/>
            <person name="Zeng Q."/>
            <person name="Koehrsen M."/>
            <person name="Haas B."/>
            <person name="Borodovsky M."/>
            <person name="Guigo R."/>
            <person name="Alvarado L."/>
            <person name="Berlin A."/>
            <person name="Bochicchio J."/>
            <person name="Borenstein D."/>
            <person name="Chapman S."/>
            <person name="Chen Z."/>
            <person name="Freedman E."/>
            <person name="Gellesch M."/>
            <person name="Goldberg J."/>
            <person name="Griggs A."/>
            <person name="Gujja S."/>
            <person name="Heilman E."/>
            <person name="Heiman D."/>
            <person name="Hepburn T."/>
            <person name="Howarth C."/>
            <person name="Jen D."/>
            <person name="Larson L."/>
            <person name="Mehta T."/>
            <person name="Park D."/>
            <person name="Pearson M."/>
            <person name="Roberts A."/>
            <person name="Saif S."/>
            <person name="Shenoy N."/>
            <person name="Sisk P."/>
            <person name="Stolte C."/>
            <person name="Sykes S."/>
            <person name="Thomson T."/>
            <person name="Walk T."/>
            <person name="White J."/>
            <person name="Yandava C."/>
            <person name="Burger G."/>
            <person name="Gray M.W."/>
            <person name="Holland P.W.H."/>
            <person name="King N."/>
            <person name="Lang F.B.F."/>
            <person name="Roger A.J."/>
            <person name="Ruiz-Trillo I."/>
            <person name="Lander E."/>
            <person name="Nusbaum C."/>
        </authorList>
    </citation>
    <scope>NUCLEOTIDE SEQUENCE [LARGE SCALE GENOMIC DNA]</scope>
    <source>
        <strain evidence="13 14">ATCC 50062</strain>
    </source>
</reference>
<dbReference type="InterPro" id="IPR037138">
    <property type="entry name" value="His_deacetylse_dom_sf"/>
</dbReference>
<evidence type="ECO:0000313" key="13">
    <source>
        <dbReference type="EMBL" id="KNC49125.1"/>
    </source>
</evidence>
<comment type="subcellular location">
    <subcellularLocation>
        <location evidence="1">Nucleus</location>
    </subcellularLocation>
</comment>
<feature type="region of interest" description="Disordered" evidence="11">
    <location>
        <begin position="359"/>
        <end position="421"/>
    </location>
</feature>
<dbReference type="EMBL" id="GL349453">
    <property type="protein sequence ID" value="KNC49125.1"/>
    <property type="molecule type" value="Genomic_DNA"/>
</dbReference>
<keyword evidence="6" id="KW-0156">Chromatin regulator</keyword>
<dbReference type="GO" id="GO:0040029">
    <property type="term" value="P:epigenetic regulation of gene expression"/>
    <property type="evidence" value="ECO:0007669"/>
    <property type="project" value="TreeGrafter"/>
</dbReference>
<dbReference type="Pfam" id="PF00850">
    <property type="entry name" value="Hist_deacetyl"/>
    <property type="match status" value="1"/>
</dbReference>
<protein>
    <recommendedName>
        <fullName evidence="3">histone deacetylase</fullName>
        <ecNumber evidence="3">3.5.1.98</ecNumber>
    </recommendedName>
</protein>
<evidence type="ECO:0000256" key="7">
    <source>
        <dbReference type="ARBA" id="ARBA00023015"/>
    </source>
</evidence>
<keyword evidence="14" id="KW-1185">Reference proteome</keyword>
<dbReference type="InterPro" id="IPR023801">
    <property type="entry name" value="His_deacetylse_dom"/>
</dbReference>
<dbReference type="GO" id="GO:0005737">
    <property type="term" value="C:cytoplasm"/>
    <property type="evidence" value="ECO:0007669"/>
    <property type="project" value="TreeGrafter"/>
</dbReference>
<comment type="similarity">
    <text evidence="2">Belongs to the histone deacetylase family. HD type 2 subfamily.</text>
</comment>
<name>A0A0L0DA71_THETB</name>
<keyword evidence="7" id="KW-0805">Transcription regulation</keyword>
<dbReference type="AlphaFoldDB" id="A0A0L0DA71"/>
<dbReference type="EC" id="3.5.1.98" evidence="3"/>
<feature type="coiled-coil region" evidence="10">
    <location>
        <begin position="516"/>
        <end position="586"/>
    </location>
</feature>
<dbReference type="Proteomes" id="UP000054408">
    <property type="component" value="Unassembled WGS sequence"/>
</dbReference>
<evidence type="ECO:0000313" key="14">
    <source>
        <dbReference type="Proteomes" id="UP000054408"/>
    </source>
</evidence>
<feature type="compositionally biased region" description="Acidic residues" evidence="11">
    <location>
        <begin position="359"/>
        <end position="378"/>
    </location>
</feature>
<feature type="coiled-coil region" evidence="10">
    <location>
        <begin position="439"/>
        <end position="480"/>
    </location>
</feature>
<evidence type="ECO:0000256" key="4">
    <source>
        <dbReference type="ARBA" id="ARBA00022491"/>
    </source>
</evidence>
<dbReference type="InterPro" id="IPR023696">
    <property type="entry name" value="Ureohydrolase_dom_sf"/>
</dbReference>
<keyword evidence="9" id="KW-0539">Nucleus</keyword>
<dbReference type="STRING" id="461836.A0A0L0DA71"/>
<dbReference type="RefSeq" id="XP_013758153.1">
    <property type="nucleotide sequence ID" value="XM_013902699.1"/>
</dbReference>
<evidence type="ECO:0000256" key="9">
    <source>
        <dbReference type="ARBA" id="ARBA00023242"/>
    </source>
</evidence>
<evidence type="ECO:0000259" key="12">
    <source>
        <dbReference type="Pfam" id="PF00850"/>
    </source>
</evidence>
<sequence>MGNCCGKERVTPPAVASGKGTLLVTDEFCLAGKAGGRNARLEALLDHVYTVVENDPQFAGQTFSSDVSSPAVVAALEADLARAHDKKYVKGGMKALRVALRSAPEAKIPVPGTGTSLSALRLRAMGGCVNIALRAVDSLLLPSNKQSHNVLGFTSNSGHRASRAVAPKGYNMFNAAAVAALYARARFGLDRVAVLDLDPHSGEGTLDMARSHGFFYGATQLVADDVDLSRAKITEADGRIVVRGLPWDATADEFRSAWASSILPKLKAYSPQLVIVSLGFADAEDDDRFVGGVWGVDPDEYFWVLDHVASIAETAALGRIVVLLEDGVHVDSVLDYTTMALYALVGADPPEAAVVIDEQYSEPESSESEPESEPEPEPTPEPSPEPTPEPSPEPTPEPSYDEDDSFVDEPRYEYDDDDGWLDPRHTFLDQEIGKQWAINRELEERLAALETTIQQADAHEADVEARLAVLEAQLEDEKATLEPMRAALAPHTNDIMASVHAIDDKVVRARELTTLIAANKETSAELRELIAALEAQVVDRARENVVAHVEAGDREAAAVARAKDELAALNASAARMLEELGELSESSNVIAAAFKRAAGEVRTTRLAASHLDDDILGAYANVEAKVDFVANTATMRKMRERDVAIAKEGHINMLQRKVDRVNTGLARVGQIANETSAAIDAHDAVSPERAAAREQVRLAQAQVDAHLAGAPAVAARPPRAASVSTALTADTSGMDSSGFTDFHPATDSFYLDQ</sequence>
<organism evidence="13 14">
    <name type="scientific">Thecamonas trahens ATCC 50062</name>
    <dbReference type="NCBI Taxonomy" id="461836"/>
    <lineage>
        <taxon>Eukaryota</taxon>
        <taxon>Apusozoa</taxon>
        <taxon>Apusomonadida</taxon>
        <taxon>Apusomonadidae</taxon>
        <taxon>Thecamonas</taxon>
    </lineage>
</organism>
<dbReference type="GeneID" id="25564583"/>
<gene>
    <name evidence="13" type="ORF">AMSG_05095</name>
</gene>
<keyword evidence="10" id="KW-0175">Coiled coil</keyword>
<dbReference type="Gene3D" id="3.40.800.20">
    <property type="entry name" value="Histone deacetylase domain"/>
    <property type="match status" value="1"/>
</dbReference>
<evidence type="ECO:0000256" key="6">
    <source>
        <dbReference type="ARBA" id="ARBA00022853"/>
    </source>
</evidence>
<dbReference type="PANTHER" id="PTHR10625">
    <property type="entry name" value="HISTONE DEACETYLASE HDAC1-RELATED"/>
    <property type="match status" value="1"/>
</dbReference>
<keyword evidence="4" id="KW-0678">Repressor</keyword>
<evidence type="ECO:0000256" key="2">
    <source>
        <dbReference type="ARBA" id="ARBA00007738"/>
    </source>
</evidence>
<evidence type="ECO:0000256" key="3">
    <source>
        <dbReference type="ARBA" id="ARBA00012111"/>
    </source>
</evidence>
<accession>A0A0L0DA71</accession>
<keyword evidence="5" id="KW-0378">Hydrolase</keyword>
<dbReference type="SUPFAM" id="SSF52768">
    <property type="entry name" value="Arginase/deacetylase"/>
    <property type="match status" value="1"/>
</dbReference>